<comment type="caution">
    <text evidence="1">The sequence shown here is derived from an EMBL/GenBank/DDBJ whole genome shotgun (WGS) entry which is preliminary data.</text>
</comment>
<dbReference type="EMBL" id="JAOVQN010000046">
    <property type="protein sequence ID" value="MCU9840549.1"/>
    <property type="molecule type" value="Genomic_DNA"/>
</dbReference>
<reference evidence="1 2" key="1">
    <citation type="submission" date="2022-10" db="EMBL/GenBank/DDBJ databases">
        <title>Ruegeria sp. nov., isolated from ocean surface water.</title>
        <authorList>
            <person name="He W."/>
            <person name="Wang L."/>
            <person name="Zhang D.-F."/>
        </authorList>
    </citation>
    <scope>NUCLEOTIDE SEQUENCE [LARGE SCALE GENOMIC DNA]</scope>
    <source>
        <strain evidence="1 2">WL0004</strain>
    </source>
</reference>
<keyword evidence="2" id="KW-1185">Reference proteome</keyword>
<accession>A0ABT2WXD2</accession>
<dbReference type="RefSeq" id="WP_263390407.1">
    <property type="nucleotide sequence ID" value="NZ_JAOVQN010000046.1"/>
</dbReference>
<dbReference type="Pfam" id="PF04267">
    <property type="entry name" value="SoxD"/>
    <property type="match status" value="1"/>
</dbReference>
<proteinExistence type="predicted"/>
<sequence length="90" mass="10428">MRIPCPLCGERDRREFYYLGDAVALDRPDPDAGDRAWNEYLHNRVNPAGRTRDLWQHSSGCGAWLIVERDTLTHEVFTAELARDRQGDKQ</sequence>
<evidence type="ECO:0000313" key="1">
    <source>
        <dbReference type="EMBL" id="MCU9840549.1"/>
    </source>
</evidence>
<organism evidence="1 2">
    <name type="scientific">Ruegeria marisflavi</name>
    <dbReference type="NCBI Taxonomy" id="2984152"/>
    <lineage>
        <taxon>Bacteria</taxon>
        <taxon>Pseudomonadati</taxon>
        <taxon>Pseudomonadota</taxon>
        <taxon>Alphaproteobacteria</taxon>
        <taxon>Rhodobacterales</taxon>
        <taxon>Roseobacteraceae</taxon>
        <taxon>Ruegeria</taxon>
    </lineage>
</organism>
<gene>
    <name evidence="1" type="ORF">OEZ49_22640</name>
</gene>
<dbReference type="Proteomes" id="UP001321014">
    <property type="component" value="Unassembled WGS sequence"/>
</dbReference>
<protein>
    <submittedName>
        <fullName evidence="1">Sarcosine oxidase subunit delta</fullName>
    </submittedName>
</protein>
<dbReference type="InterPro" id="IPR038561">
    <property type="entry name" value="SoxD_sf"/>
</dbReference>
<evidence type="ECO:0000313" key="2">
    <source>
        <dbReference type="Proteomes" id="UP001321014"/>
    </source>
</evidence>
<dbReference type="InterPro" id="IPR006279">
    <property type="entry name" value="SoxD"/>
</dbReference>
<dbReference type="Gene3D" id="3.30.2270.10">
    <property type="entry name" value="Folate-binding superfamily"/>
    <property type="match status" value="1"/>
</dbReference>
<name>A0ABT2WXD2_9RHOB</name>